<dbReference type="EMBL" id="KZ772829">
    <property type="protein sequence ID" value="PTQ28587.1"/>
    <property type="molecule type" value="Genomic_DNA"/>
</dbReference>
<dbReference type="Gramene" id="Mp3g20750.1">
    <property type="protein sequence ID" value="Mp3g20750.1.cds"/>
    <property type="gene ID" value="Mp3g20750"/>
</dbReference>
<sequence length="110" mass="12950">MLMQALHEADHQASNHQHGLFSPDDTDMCYSCHMHYSVFSSTKRFLIDTLMQAKLPGTFCHSSWRWRPGGPPFFPVIRSILLFMRLHKRHPFANLQKHRDWVGCCCYFLP</sequence>
<evidence type="ECO:0000313" key="2">
    <source>
        <dbReference type="Proteomes" id="UP000244005"/>
    </source>
</evidence>
<reference evidence="2" key="1">
    <citation type="journal article" date="2017" name="Cell">
        <title>Insights into land plant evolution garnered from the Marchantia polymorpha genome.</title>
        <authorList>
            <person name="Bowman J.L."/>
            <person name="Kohchi T."/>
            <person name="Yamato K.T."/>
            <person name="Jenkins J."/>
            <person name="Shu S."/>
            <person name="Ishizaki K."/>
            <person name="Yamaoka S."/>
            <person name="Nishihama R."/>
            <person name="Nakamura Y."/>
            <person name="Berger F."/>
            <person name="Adam C."/>
            <person name="Aki S.S."/>
            <person name="Althoff F."/>
            <person name="Araki T."/>
            <person name="Arteaga-Vazquez M.A."/>
            <person name="Balasubrmanian S."/>
            <person name="Barry K."/>
            <person name="Bauer D."/>
            <person name="Boehm C.R."/>
            <person name="Briginshaw L."/>
            <person name="Caballero-Perez J."/>
            <person name="Catarino B."/>
            <person name="Chen F."/>
            <person name="Chiyoda S."/>
            <person name="Chovatia M."/>
            <person name="Davies K.M."/>
            <person name="Delmans M."/>
            <person name="Demura T."/>
            <person name="Dierschke T."/>
            <person name="Dolan L."/>
            <person name="Dorantes-Acosta A.E."/>
            <person name="Eklund D.M."/>
            <person name="Florent S.N."/>
            <person name="Flores-Sandoval E."/>
            <person name="Fujiyama A."/>
            <person name="Fukuzawa H."/>
            <person name="Galik B."/>
            <person name="Grimanelli D."/>
            <person name="Grimwood J."/>
            <person name="Grossniklaus U."/>
            <person name="Hamada T."/>
            <person name="Haseloff J."/>
            <person name="Hetherington A.J."/>
            <person name="Higo A."/>
            <person name="Hirakawa Y."/>
            <person name="Hundley H.N."/>
            <person name="Ikeda Y."/>
            <person name="Inoue K."/>
            <person name="Inoue S.I."/>
            <person name="Ishida S."/>
            <person name="Jia Q."/>
            <person name="Kakita M."/>
            <person name="Kanazawa T."/>
            <person name="Kawai Y."/>
            <person name="Kawashima T."/>
            <person name="Kennedy M."/>
            <person name="Kinose K."/>
            <person name="Kinoshita T."/>
            <person name="Kohara Y."/>
            <person name="Koide E."/>
            <person name="Komatsu K."/>
            <person name="Kopischke S."/>
            <person name="Kubo M."/>
            <person name="Kyozuka J."/>
            <person name="Lagercrantz U."/>
            <person name="Lin S.S."/>
            <person name="Lindquist E."/>
            <person name="Lipzen A.M."/>
            <person name="Lu C.W."/>
            <person name="De Luna E."/>
            <person name="Martienssen R.A."/>
            <person name="Minamino N."/>
            <person name="Mizutani M."/>
            <person name="Mizutani M."/>
            <person name="Mochizuki N."/>
            <person name="Monte I."/>
            <person name="Mosher R."/>
            <person name="Nagasaki H."/>
            <person name="Nakagami H."/>
            <person name="Naramoto S."/>
            <person name="Nishitani K."/>
            <person name="Ohtani M."/>
            <person name="Okamoto T."/>
            <person name="Okumura M."/>
            <person name="Phillips J."/>
            <person name="Pollak B."/>
            <person name="Reinders A."/>
            <person name="Rovekamp M."/>
            <person name="Sano R."/>
            <person name="Sawa S."/>
            <person name="Schmid M.W."/>
            <person name="Shirakawa M."/>
            <person name="Solano R."/>
            <person name="Spunde A."/>
            <person name="Suetsugu N."/>
            <person name="Sugano S."/>
            <person name="Sugiyama A."/>
            <person name="Sun R."/>
            <person name="Suzuki Y."/>
            <person name="Takenaka M."/>
            <person name="Takezawa D."/>
            <person name="Tomogane H."/>
            <person name="Tsuzuki M."/>
            <person name="Ueda T."/>
            <person name="Umeda M."/>
            <person name="Ward J.M."/>
            <person name="Watanabe Y."/>
            <person name="Yazaki K."/>
            <person name="Yokoyama R."/>
            <person name="Yoshitake Y."/>
            <person name="Yotsui I."/>
            <person name="Zachgo S."/>
            <person name="Schmutz J."/>
        </authorList>
    </citation>
    <scope>NUCLEOTIDE SEQUENCE [LARGE SCALE GENOMIC DNA]</scope>
    <source>
        <strain evidence="2">Tak-1</strain>
    </source>
</reference>
<dbReference type="Proteomes" id="UP000244005">
    <property type="component" value="Unassembled WGS sequence"/>
</dbReference>
<organism evidence="1 2">
    <name type="scientific">Marchantia polymorpha</name>
    <name type="common">Common liverwort</name>
    <name type="synonym">Marchantia aquatica</name>
    <dbReference type="NCBI Taxonomy" id="3197"/>
    <lineage>
        <taxon>Eukaryota</taxon>
        <taxon>Viridiplantae</taxon>
        <taxon>Streptophyta</taxon>
        <taxon>Embryophyta</taxon>
        <taxon>Marchantiophyta</taxon>
        <taxon>Marchantiopsida</taxon>
        <taxon>Marchantiidae</taxon>
        <taxon>Marchantiales</taxon>
        <taxon>Marchantiaceae</taxon>
        <taxon>Marchantia</taxon>
    </lineage>
</organism>
<name>A0A2R6W3Z8_MARPO</name>
<protein>
    <submittedName>
        <fullName evidence="1">Uncharacterized protein</fullName>
    </submittedName>
</protein>
<dbReference type="AlphaFoldDB" id="A0A2R6W3Z8"/>
<gene>
    <name evidence="1" type="ORF">MARPO_0159s0004</name>
</gene>
<evidence type="ECO:0000313" key="1">
    <source>
        <dbReference type="EMBL" id="PTQ28587.1"/>
    </source>
</evidence>
<proteinExistence type="predicted"/>
<keyword evidence="2" id="KW-1185">Reference proteome</keyword>
<accession>A0A2R6W3Z8</accession>